<protein>
    <submittedName>
        <fullName evidence="2">Uncharacterized protein</fullName>
    </submittedName>
</protein>
<reference evidence="2" key="1">
    <citation type="journal article" date="2023" name="G3 (Bethesda)">
        <title>A reference genome for the long-term kleptoplast-retaining sea slug Elysia crispata morphotype clarki.</title>
        <authorList>
            <person name="Eastman K.E."/>
            <person name="Pendleton A.L."/>
            <person name="Shaikh M.A."/>
            <person name="Suttiyut T."/>
            <person name="Ogas R."/>
            <person name="Tomko P."/>
            <person name="Gavelis G."/>
            <person name="Widhalm J.R."/>
            <person name="Wisecaver J.H."/>
        </authorList>
    </citation>
    <scope>NUCLEOTIDE SEQUENCE</scope>
    <source>
        <strain evidence="2">ECLA1</strain>
    </source>
</reference>
<feature type="compositionally biased region" description="Basic and acidic residues" evidence="1">
    <location>
        <begin position="58"/>
        <end position="68"/>
    </location>
</feature>
<evidence type="ECO:0000313" key="3">
    <source>
        <dbReference type="Proteomes" id="UP001283361"/>
    </source>
</evidence>
<feature type="compositionally biased region" description="Polar residues" evidence="1">
    <location>
        <begin position="40"/>
        <end position="57"/>
    </location>
</feature>
<dbReference type="AlphaFoldDB" id="A0AAE1CP42"/>
<proteinExistence type="predicted"/>
<accession>A0AAE1CP42</accession>
<dbReference type="EMBL" id="JAWDGP010007329">
    <property type="protein sequence ID" value="KAK3725634.1"/>
    <property type="molecule type" value="Genomic_DNA"/>
</dbReference>
<keyword evidence="3" id="KW-1185">Reference proteome</keyword>
<evidence type="ECO:0000313" key="2">
    <source>
        <dbReference type="EMBL" id="KAK3725634.1"/>
    </source>
</evidence>
<gene>
    <name evidence="2" type="ORF">RRG08_043051</name>
</gene>
<dbReference type="Proteomes" id="UP001283361">
    <property type="component" value="Unassembled WGS sequence"/>
</dbReference>
<comment type="caution">
    <text evidence="2">The sequence shown here is derived from an EMBL/GenBank/DDBJ whole genome shotgun (WGS) entry which is preliminary data.</text>
</comment>
<feature type="region of interest" description="Disordered" evidence="1">
    <location>
        <begin position="39"/>
        <end position="68"/>
    </location>
</feature>
<evidence type="ECO:0000256" key="1">
    <source>
        <dbReference type="SAM" id="MobiDB-lite"/>
    </source>
</evidence>
<sequence>MHQVDSTRIYPKENQNLCKVFEIEIFQRRKQEVTVEHEVMTQNEPNIQQPKGQNVSETKLKEEKTPLS</sequence>
<organism evidence="2 3">
    <name type="scientific">Elysia crispata</name>
    <name type="common">lettuce slug</name>
    <dbReference type="NCBI Taxonomy" id="231223"/>
    <lineage>
        <taxon>Eukaryota</taxon>
        <taxon>Metazoa</taxon>
        <taxon>Spiralia</taxon>
        <taxon>Lophotrochozoa</taxon>
        <taxon>Mollusca</taxon>
        <taxon>Gastropoda</taxon>
        <taxon>Heterobranchia</taxon>
        <taxon>Euthyneura</taxon>
        <taxon>Panpulmonata</taxon>
        <taxon>Sacoglossa</taxon>
        <taxon>Placobranchoidea</taxon>
        <taxon>Plakobranchidae</taxon>
        <taxon>Elysia</taxon>
    </lineage>
</organism>
<name>A0AAE1CP42_9GAST</name>